<sequence>MINKQVLGTSLAWTISCVINAGLVALSLWVITFDGTLWRVMGGAFLIAYLYFFFSNPSLLCRRLLATVVTVKISIWLGLLEALSALVTGELLVVVRKLSALLETVVADNSWFLPVFFGLLVASIFEMAIVNGVLSDKGLLSLFSRKKLAVTPTQSHSWKYNPSAQDKEGATCISFSLTLRLKNLSQHQSQAIVTDDIDFQSSFSGVFSHNNVTYSVTPRIGSGVQQNLTLAAGAEGDVDVIIYVQSPRLQRFLRYWRPTSFTLYFVLRDSLGYSHRIAKKCSTAQ</sequence>
<reference evidence="2" key="1">
    <citation type="submission" date="2021-03" db="EMBL/GenBank/DDBJ databases">
        <title>novel species isolated from a fishpond in China.</title>
        <authorList>
            <person name="Lu H."/>
            <person name="Cai Z."/>
        </authorList>
    </citation>
    <scope>NUCLEOTIDE SEQUENCE</scope>
    <source>
        <strain evidence="2">JCM 30855</strain>
    </source>
</reference>
<evidence type="ECO:0000313" key="3">
    <source>
        <dbReference type="Proteomes" id="UP000664654"/>
    </source>
</evidence>
<organism evidence="2 3">
    <name type="scientific">Bowmanella dokdonensis</name>
    <dbReference type="NCBI Taxonomy" id="751969"/>
    <lineage>
        <taxon>Bacteria</taxon>
        <taxon>Pseudomonadati</taxon>
        <taxon>Pseudomonadota</taxon>
        <taxon>Gammaproteobacteria</taxon>
        <taxon>Alteromonadales</taxon>
        <taxon>Alteromonadaceae</taxon>
        <taxon>Bowmanella</taxon>
    </lineage>
</organism>
<evidence type="ECO:0000256" key="1">
    <source>
        <dbReference type="SAM" id="Phobius"/>
    </source>
</evidence>
<dbReference type="RefSeq" id="WP_206575490.1">
    <property type="nucleotide sequence ID" value="NZ_JAFKCV010000017.1"/>
</dbReference>
<dbReference type="AlphaFoldDB" id="A0A939DRK4"/>
<evidence type="ECO:0000313" key="2">
    <source>
        <dbReference type="EMBL" id="MBN7827378.1"/>
    </source>
</evidence>
<proteinExistence type="predicted"/>
<keyword evidence="3" id="KW-1185">Reference proteome</keyword>
<feature type="transmembrane region" description="Helical" evidence="1">
    <location>
        <begin position="37"/>
        <end position="54"/>
    </location>
</feature>
<dbReference type="EMBL" id="JAFKCV010000017">
    <property type="protein sequence ID" value="MBN7827378.1"/>
    <property type="molecule type" value="Genomic_DNA"/>
</dbReference>
<feature type="transmembrane region" description="Helical" evidence="1">
    <location>
        <begin position="115"/>
        <end position="134"/>
    </location>
</feature>
<keyword evidence="1" id="KW-0812">Transmembrane</keyword>
<name>A0A939DRK4_9ALTE</name>
<keyword evidence="1" id="KW-0472">Membrane</keyword>
<feature type="transmembrane region" description="Helical" evidence="1">
    <location>
        <begin position="75"/>
        <end position="95"/>
    </location>
</feature>
<protein>
    <submittedName>
        <fullName evidence="2">Uncharacterized protein</fullName>
    </submittedName>
</protein>
<feature type="transmembrane region" description="Helical" evidence="1">
    <location>
        <begin position="12"/>
        <end position="31"/>
    </location>
</feature>
<gene>
    <name evidence="2" type="ORF">J0A66_19270</name>
</gene>
<keyword evidence="1" id="KW-1133">Transmembrane helix</keyword>
<accession>A0A939DRK4</accession>
<comment type="caution">
    <text evidence="2">The sequence shown here is derived from an EMBL/GenBank/DDBJ whole genome shotgun (WGS) entry which is preliminary data.</text>
</comment>
<dbReference type="Proteomes" id="UP000664654">
    <property type="component" value="Unassembled WGS sequence"/>
</dbReference>
<dbReference type="PROSITE" id="PS51257">
    <property type="entry name" value="PROKAR_LIPOPROTEIN"/>
    <property type="match status" value="1"/>
</dbReference>